<dbReference type="InterPro" id="IPR008930">
    <property type="entry name" value="Terpenoid_cyclase/PrenylTrfase"/>
</dbReference>
<reference evidence="7" key="1">
    <citation type="journal article" date="2023" name="Science">
        <title>Elucidation of the pathway for biosynthesis of saponin adjuvants from the soapbark tree.</title>
        <authorList>
            <person name="Reed J."/>
            <person name="Orme A."/>
            <person name="El-Demerdash A."/>
            <person name="Owen C."/>
            <person name="Martin L.B.B."/>
            <person name="Misra R.C."/>
            <person name="Kikuchi S."/>
            <person name="Rejzek M."/>
            <person name="Martin A.C."/>
            <person name="Harkess A."/>
            <person name="Leebens-Mack J."/>
            <person name="Louveau T."/>
            <person name="Stephenson M.J."/>
            <person name="Osbourn A."/>
        </authorList>
    </citation>
    <scope>NUCLEOTIDE SEQUENCE</scope>
    <source>
        <strain evidence="7">S10</strain>
    </source>
</reference>
<keyword evidence="4" id="KW-0456">Lyase</keyword>
<protein>
    <submittedName>
        <fullName evidence="7">Farnesene synthase</fullName>
    </submittedName>
</protein>
<keyword evidence="3" id="KW-0460">Magnesium</keyword>
<evidence type="ECO:0000259" key="6">
    <source>
        <dbReference type="Pfam" id="PF03936"/>
    </source>
</evidence>
<dbReference type="GO" id="GO:0016102">
    <property type="term" value="P:diterpenoid biosynthetic process"/>
    <property type="evidence" value="ECO:0007669"/>
    <property type="project" value="InterPro"/>
</dbReference>
<dbReference type="FunFam" id="1.10.600.10:FF:000007">
    <property type="entry name" value="Isoprene synthase, chloroplastic"/>
    <property type="match status" value="1"/>
</dbReference>
<feature type="domain" description="Terpene synthase metal-binding" evidence="6">
    <location>
        <begin position="279"/>
        <end position="517"/>
    </location>
</feature>
<dbReference type="InterPro" id="IPR044814">
    <property type="entry name" value="Terpene_cyclase_plant_C1"/>
</dbReference>
<name>A0AAD7P5A3_QUISA</name>
<evidence type="ECO:0000313" key="8">
    <source>
        <dbReference type="Proteomes" id="UP001163823"/>
    </source>
</evidence>
<proteinExistence type="predicted"/>
<dbReference type="InterPro" id="IPR008949">
    <property type="entry name" value="Isoprenoid_synthase_dom_sf"/>
</dbReference>
<evidence type="ECO:0000256" key="3">
    <source>
        <dbReference type="ARBA" id="ARBA00022842"/>
    </source>
</evidence>
<evidence type="ECO:0000256" key="2">
    <source>
        <dbReference type="ARBA" id="ARBA00022723"/>
    </source>
</evidence>
<dbReference type="PANTHER" id="PTHR31225:SF94">
    <property type="entry name" value="ALPHA-FARNESENE SYNTHASE"/>
    <property type="match status" value="1"/>
</dbReference>
<dbReference type="InterPro" id="IPR034741">
    <property type="entry name" value="Terpene_cyclase-like_1_C"/>
</dbReference>
<accession>A0AAD7P5A3</accession>
<dbReference type="InterPro" id="IPR036965">
    <property type="entry name" value="Terpene_synth_N_sf"/>
</dbReference>
<sequence>MNFLSQEQGDIEAEHLQYQETKHVANDDVTLEANQRRSANYKPNIWKYNFLQSLTSKYQEEEYRGRFEKLVEDVKGQYDREWGLLPKLEFIDSVHKLGLGNHFHYEIEEALTSINSNPIVKEDLYTNALCFRLLRQHGYKVSPADMLRFVTDENDIFKKSSIEEDIKGVLELFEASHLAFDNESIFDGVKVYAMNILKEAFSNSATKIESNLLKQMVHALELPSHGRVPWFDVRWHINEYGNREHMNIDLLQLSKLNFNIIQATLQKDLKESCRWWTNQGLKEHMNFARDRLVECFMCSVGLISDPQYGSFRKCLTKVINFILVIDDIYDIYGSIEELKQFTDAVIRWNKSEIEQLPECMEACFQALYDVNNDIAHEFEMENTCNHVLPHLKKVWADYCKALYVEAKWYSKGYTPSLDEYLSNAWISSAGPVILVHTFFAIIQDHDEAVTDDQMKDFQDLFYNISLIIRLCNDLGTTVAEQERGDAASSVICCMRDMNVSEEIARNHIKGMIDRGWKSINGKCFTHNQTHLVPSLQPFVSIITNAARVAQTLYQHGDGFGDQDKEIREQILSLVTKPFIIDHDLN</sequence>
<dbReference type="AlphaFoldDB" id="A0AAD7P5A3"/>
<dbReference type="Gene3D" id="1.10.600.10">
    <property type="entry name" value="Farnesyl Diphosphate Synthase"/>
    <property type="match status" value="1"/>
</dbReference>
<feature type="domain" description="Terpene synthase N-terminal" evidence="5">
    <location>
        <begin position="45"/>
        <end position="220"/>
    </location>
</feature>
<dbReference type="PANTHER" id="PTHR31225">
    <property type="entry name" value="OS04G0344100 PROTEIN-RELATED"/>
    <property type="match status" value="1"/>
</dbReference>
<dbReference type="GO" id="GO:0010333">
    <property type="term" value="F:terpene synthase activity"/>
    <property type="evidence" value="ECO:0007669"/>
    <property type="project" value="InterPro"/>
</dbReference>
<dbReference type="CDD" id="cd00684">
    <property type="entry name" value="Terpene_cyclase_plant_C1"/>
    <property type="match status" value="1"/>
</dbReference>
<dbReference type="InterPro" id="IPR050148">
    <property type="entry name" value="Terpene_synthase-like"/>
</dbReference>
<keyword evidence="8" id="KW-1185">Reference proteome</keyword>
<dbReference type="InterPro" id="IPR001906">
    <property type="entry name" value="Terpene_synth_N"/>
</dbReference>
<dbReference type="SUPFAM" id="SSF48576">
    <property type="entry name" value="Terpenoid synthases"/>
    <property type="match status" value="1"/>
</dbReference>
<organism evidence="7 8">
    <name type="scientific">Quillaja saponaria</name>
    <name type="common">Soap bark tree</name>
    <dbReference type="NCBI Taxonomy" id="32244"/>
    <lineage>
        <taxon>Eukaryota</taxon>
        <taxon>Viridiplantae</taxon>
        <taxon>Streptophyta</taxon>
        <taxon>Embryophyta</taxon>
        <taxon>Tracheophyta</taxon>
        <taxon>Spermatophyta</taxon>
        <taxon>Magnoliopsida</taxon>
        <taxon>eudicotyledons</taxon>
        <taxon>Gunneridae</taxon>
        <taxon>Pentapetalae</taxon>
        <taxon>rosids</taxon>
        <taxon>fabids</taxon>
        <taxon>Fabales</taxon>
        <taxon>Quillajaceae</taxon>
        <taxon>Quillaja</taxon>
    </lineage>
</organism>
<evidence type="ECO:0000256" key="1">
    <source>
        <dbReference type="ARBA" id="ARBA00001946"/>
    </source>
</evidence>
<keyword evidence="2" id="KW-0479">Metal-binding</keyword>
<comment type="cofactor">
    <cofactor evidence="1">
        <name>Mg(2+)</name>
        <dbReference type="ChEBI" id="CHEBI:18420"/>
    </cofactor>
</comment>
<dbReference type="SUPFAM" id="SSF48239">
    <property type="entry name" value="Terpenoid cyclases/Protein prenyltransferases"/>
    <property type="match status" value="1"/>
</dbReference>
<comment type="caution">
    <text evidence="7">The sequence shown here is derived from an EMBL/GenBank/DDBJ whole genome shotgun (WGS) entry which is preliminary data.</text>
</comment>
<dbReference type="EMBL" id="JARAOO010000014">
    <property type="protein sequence ID" value="KAJ7942612.1"/>
    <property type="molecule type" value="Genomic_DNA"/>
</dbReference>
<dbReference type="InterPro" id="IPR005630">
    <property type="entry name" value="Terpene_synthase_metal-bd"/>
</dbReference>
<dbReference type="Gene3D" id="1.50.10.130">
    <property type="entry name" value="Terpene synthase, N-terminal domain"/>
    <property type="match status" value="1"/>
</dbReference>
<gene>
    <name evidence="7" type="ORF">O6P43_032258</name>
</gene>
<dbReference type="Pfam" id="PF01397">
    <property type="entry name" value="Terpene_synth"/>
    <property type="match status" value="1"/>
</dbReference>
<dbReference type="SFLD" id="SFLDG01019">
    <property type="entry name" value="Terpene_Cyclase_Like_1_C_Termi"/>
    <property type="match status" value="1"/>
</dbReference>
<dbReference type="GO" id="GO:0000287">
    <property type="term" value="F:magnesium ion binding"/>
    <property type="evidence" value="ECO:0007669"/>
    <property type="project" value="InterPro"/>
</dbReference>
<evidence type="ECO:0000313" key="7">
    <source>
        <dbReference type="EMBL" id="KAJ7942612.1"/>
    </source>
</evidence>
<dbReference type="SFLD" id="SFLDS00005">
    <property type="entry name" value="Isoprenoid_Synthase_Type_I"/>
    <property type="match status" value="1"/>
</dbReference>
<dbReference type="Proteomes" id="UP001163823">
    <property type="component" value="Chromosome 14"/>
</dbReference>
<evidence type="ECO:0000259" key="5">
    <source>
        <dbReference type="Pfam" id="PF01397"/>
    </source>
</evidence>
<dbReference type="Pfam" id="PF03936">
    <property type="entry name" value="Terpene_synth_C"/>
    <property type="match status" value="1"/>
</dbReference>
<evidence type="ECO:0000256" key="4">
    <source>
        <dbReference type="ARBA" id="ARBA00023239"/>
    </source>
</evidence>
<dbReference type="KEGG" id="qsa:O6P43_032258"/>